<dbReference type="GeneID" id="91095562"/>
<feature type="compositionally biased region" description="Low complexity" evidence="5">
    <location>
        <begin position="94"/>
        <end position="105"/>
    </location>
</feature>
<protein>
    <recommendedName>
        <fullName evidence="6">SUN domain-containing protein</fullName>
    </recommendedName>
</protein>
<dbReference type="InterPro" id="IPR012919">
    <property type="entry name" value="SUN_dom"/>
</dbReference>
<dbReference type="PANTHER" id="PTHR12911:SF8">
    <property type="entry name" value="KLAROID PROTEIN-RELATED"/>
    <property type="match status" value="1"/>
</dbReference>
<evidence type="ECO:0000256" key="1">
    <source>
        <dbReference type="ARBA" id="ARBA00004370"/>
    </source>
</evidence>
<name>A0AAX4JYL2_9TREE</name>
<dbReference type="AlphaFoldDB" id="A0AAX4JYL2"/>
<feature type="region of interest" description="Disordered" evidence="5">
    <location>
        <begin position="681"/>
        <end position="706"/>
    </location>
</feature>
<evidence type="ECO:0000256" key="5">
    <source>
        <dbReference type="SAM" id="MobiDB-lite"/>
    </source>
</evidence>
<keyword evidence="3" id="KW-1133">Transmembrane helix</keyword>
<sequence length="944" mass="103734">MPPRRSVPPPSPARSLRSNRGGDEDWDNVSVASSSFKMPTSRGKKSNGNLSYGLKDTSVNVAAAFHAAQTGQHLPVPNDHSFQSFSSATNKTPAARSQRAGSQRAKSPSEQLASAARALSPVRYFLKSTEDENGDFDTSNAYTSFSSLGGRSGNATGDSYSYTEEEEYVKQQAQAQKSKTNRRTIDIKKKRNSKSLAEDLPYRPDSDNEIYGSDSGGEGEGIVRSGALDGRADTRGKREEKGEGYLGMGLGIQPRQRRKGRKSGGYAEGSDEDDQISQTNGYENHSQRALSPLLEIPNGRHTRSPTPVQLLRALSPRADRKSPAPTFHPRRRQPSSLRTIITNILHGIVLGLQFIVESITNLLHSVLISPSQGIFGSGQGILKRLKQDWWKYIGAILALNLALRALDAPWRSKGAYKAPEAPPSSIDEVAARITSLEKVTADISEMLRSLSSEEADTKQSTSNMLGRMDDLENALMVETKRVESLRGEGDKGVRALQHSFDSLRAEVRGLVDRVGISEVAITSSEGKLKSLVGVDRDVQELKTRVGEVEKKVTDALDDGRLRSALEKILPDNLPIKINSKGTVDIDPRFWNEMKKVMISRTDTEALVKQAISGLSSSKSDKNAQKVDVKMDEGKIKAWAEEVFDQKLPTTEYLSKDMFQDILQTELKSLRTEITSIRSLAISSKPSSPSSSNQQSSYPKSDKSSVTIKSDQGEDLTSLFNDLIDLALLKYSKDIIAKTDYALFTSGARIIPQLTSDTLVLSKSSKINKFLTGSKDIQGRPPATALHPDISVGSCWPFKGDRGSLGVMLTKKIVPTHFTIEHAPKELALDMKSAPKVIQVMGVIDNEEDKKKFTEYWTENDISDATIPDHLPLGTVTYDAKSISNIQTFPISEEIPKLGISIGIVIFKIESNYGGDFTCLYRVRVHGESVDFDEDQFNEEIQNLD</sequence>
<evidence type="ECO:0000313" key="8">
    <source>
        <dbReference type="Proteomes" id="UP001355207"/>
    </source>
</evidence>
<feature type="compositionally biased region" description="Low complexity" evidence="5">
    <location>
        <begin position="682"/>
        <end position="698"/>
    </location>
</feature>
<keyword evidence="2" id="KW-0812">Transmembrane</keyword>
<feature type="compositionally biased region" description="Pro residues" evidence="5">
    <location>
        <begin position="1"/>
        <end position="12"/>
    </location>
</feature>
<dbReference type="Gene3D" id="2.60.120.260">
    <property type="entry name" value="Galactose-binding domain-like"/>
    <property type="match status" value="1"/>
</dbReference>
<dbReference type="PROSITE" id="PS51469">
    <property type="entry name" value="SUN"/>
    <property type="match status" value="1"/>
</dbReference>
<feature type="region of interest" description="Disordered" evidence="5">
    <location>
        <begin position="129"/>
        <end position="287"/>
    </location>
</feature>
<keyword evidence="8" id="KW-1185">Reference proteome</keyword>
<dbReference type="GO" id="GO:0043495">
    <property type="term" value="F:protein-membrane adaptor activity"/>
    <property type="evidence" value="ECO:0007669"/>
    <property type="project" value="TreeGrafter"/>
</dbReference>
<feature type="region of interest" description="Disordered" evidence="5">
    <location>
        <begin position="1"/>
        <end position="53"/>
    </location>
</feature>
<evidence type="ECO:0000259" key="6">
    <source>
        <dbReference type="PROSITE" id="PS51469"/>
    </source>
</evidence>
<feature type="compositionally biased region" description="Polar residues" evidence="5">
    <location>
        <begin position="136"/>
        <end position="162"/>
    </location>
</feature>
<feature type="compositionally biased region" description="Polar residues" evidence="5">
    <location>
        <begin position="80"/>
        <end position="92"/>
    </location>
</feature>
<feature type="region of interest" description="Disordered" evidence="5">
    <location>
        <begin position="71"/>
        <end position="114"/>
    </location>
</feature>
<comment type="subcellular location">
    <subcellularLocation>
        <location evidence="1">Membrane</location>
    </subcellularLocation>
</comment>
<feature type="compositionally biased region" description="Polar residues" evidence="5">
    <location>
        <begin position="276"/>
        <end position="287"/>
    </location>
</feature>
<dbReference type="PANTHER" id="PTHR12911">
    <property type="entry name" value="SAD1/UNC-84-LIKE PROTEIN-RELATED"/>
    <property type="match status" value="1"/>
</dbReference>
<feature type="domain" description="SUN" evidence="6">
    <location>
        <begin position="746"/>
        <end position="929"/>
    </location>
</feature>
<dbReference type="GO" id="GO:0034993">
    <property type="term" value="C:meiotic nuclear membrane microtubule tethering complex"/>
    <property type="evidence" value="ECO:0007669"/>
    <property type="project" value="TreeGrafter"/>
</dbReference>
<feature type="compositionally biased region" description="Basic and acidic residues" evidence="5">
    <location>
        <begin position="230"/>
        <end position="243"/>
    </location>
</feature>
<dbReference type="EMBL" id="CP144103">
    <property type="protein sequence ID" value="WWC89963.1"/>
    <property type="molecule type" value="Genomic_DNA"/>
</dbReference>
<evidence type="ECO:0000313" key="7">
    <source>
        <dbReference type="EMBL" id="WWC89963.1"/>
    </source>
</evidence>
<proteinExistence type="predicted"/>
<reference evidence="7 8" key="1">
    <citation type="submission" date="2024-01" db="EMBL/GenBank/DDBJ databases">
        <title>Comparative genomics of Cryptococcus and Kwoniella reveals pathogenesis evolution and contrasting modes of karyotype evolution via chromosome fusion or intercentromeric recombination.</title>
        <authorList>
            <person name="Coelho M.A."/>
            <person name="David-Palma M."/>
            <person name="Shea T."/>
            <person name="Bowers K."/>
            <person name="McGinley-Smith S."/>
            <person name="Mohammad A.W."/>
            <person name="Gnirke A."/>
            <person name="Yurkov A.M."/>
            <person name="Nowrousian M."/>
            <person name="Sun S."/>
            <person name="Cuomo C.A."/>
            <person name="Heitman J."/>
        </authorList>
    </citation>
    <scope>NUCLEOTIDE SEQUENCE [LARGE SCALE GENOMIC DNA]</scope>
    <source>
        <strain evidence="7 8">CBS 6074</strain>
    </source>
</reference>
<keyword evidence="4" id="KW-0472">Membrane</keyword>
<dbReference type="RefSeq" id="XP_066076726.1">
    <property type="nucleotide sequence ID" value="XM_066220629.1"/>
</dbReference>
<organism evidence="7 8">
    <name type="scientific">Kwoniella dendrophila CBS 6074</name>
    <dbReference type="NCBI Taxonomy" id="1295534"/>
    <lineage>
        <taxon>Eukaryota</taxon>
        <taxon>Fungi</taxon>
        <taxon>Dikarya</taxon>
        <taxon>Basidiomycota</taxon>
        <taxon>Agaricomycotina</taxon>
        <taxon>Tremellomycetes</taxon>
        <taxon>Tremellales</taxon>
        <taxon>Cryptococcaceae</taxon>
        <taxon>Kwoniella</taxon>
    </lineage>
</organism>
<dbReference type="Pfam" id="PF07738">
    <property type="entry name" value="Sad1_UNC"/>
    <property type="match status" value="1"/>
</dbReference>
<dbReference type="Proteomes" id="UP001355207">
    <property type="component" value="Chromosome 6"/>
</dbReference>
<accession>A0AAX4JYL2</accession>
<evidence type="ECO:0000256" key="3">
    <source>
        <dbReference type="ARBA" id="ARBA00022989"/>
    </source>
</evidence>
<dbReference type="InterPro" id="IPR045119">
    <property type="entry name" value="SUN1-5"/>
</dbReference>
<feature type="compositionally biased region" description="Basic and acidic residues" evidence="5">
    <location>
        <begin position="196"/>
        <end position="206"/>
    </location>
</feature>
<gene>
    <name evidence="7" type="ORF">L201_004892</name>
</gene>
<evidence type="ECO:0000256" key="2">
    <source>
        <dbReference type="ARBA" id="ARBA00022692"/>
    </source>
</evidence>
<evidence type="ECO:0000256" key="4">
    <source>
        <dbReference type="ARBA" id="ARBA00023136"/>
    </source>
</evidence>